<evidence type="ECO:0000256" key="2">
    <source>
        <dbReference type="ARBA" id="ARBA00022801"/>
    </source>
</evidence>
<evidence type="ECO:0000259" key="5">
    <source>
        <dbReference type="PROSITE" id="PS51192"/>
    </source>
</evidence>
<dbReference type="OMA" id="AEEMECK"/>
<dbReference type="PANTHER" id="PTHR18934">
    <property type="entry name" value="ATP-DEPENDENT RNA HELICASE"/>
    <property type="match status" value="1"/>
</dbReference>
<dbReference type="EMBL" id="JH159158">
    <property type="protein sequence ID" value="EGZ10407.1"/>
    <property type="molecule type" value="Genomic_DNA"/>
</dbReference>
<evidence type="ECO:0000256" key="4">
    <source>
        <dbReference type="ARBA" id="ARBA00022840"/>
    </source>
</evidence>
<evidence type="ECO:0000256" key="1">
    <source>
        <dbReference type="ARBA" id="ARBA00022741"/>
    </source>
</evidence>
<dbReference type="AlphaFoldDB" id="G4ZZR1"/>
<evidence type="ECO:0000313" key="7">
    <source>
        <dbReference type="Proteomes" id="UP000002640"/>
    </source>
</evidence>
<keyword evidence="7" id="KW-1185">Reference proteome</keyword>
<dbReference type="InterPro" id="IPR014001">
    <property type="entry name" value="Helicase_ATP-bd"/>
</dbReference>
<keyword evidence="2" id="KW-0378">Hydrolase</keyword>
<dbReference type="InterPro" id="IPR011545">
    <property type="entry name" value="DEAD/DEAH_box_helicase_dom"/>
</dbReference>
<dbReference type="InParanoid" id="G4ZZR1"/>
<dbReference type="PANTHER" id="PTHR18934:SF99">
    <property type="entry name" value="ATP-DEPENDENT RNA HELICASE DHX37-RELATED"/>
    <property type="match status" value="1"/>
</dbReference>
<keyword evidence="1" id="KW-0547">Nucleotide-binding</keyword>
<dbReference type="InterPro" id="IPR027417">
    <property type="entry name" value="P-loop_NTPase"/>
</dbReference>
<dbReference type="PROSITE" id="PS51192">
    <property type="entry name" value="HELICASE_ATP_BIND_1"/>
    <property type="match status" value="1"/>
</dbReference>
<keyword evidence="4" id="KW-0067">ATP-binding</keyword>
<dbReference type="Gene3D" id="3.40.50.300">
    <property type="entry name" value="P-loop containing nucleotide triphosphate hydrolases"/>
    <property type="match status" value="1"/>
</dbReference>
<dbReference type="Pfam" id="PF00270">
    <property type="entry name" value="DEAD"/>
    <property type="match status" value="1"/>
</dbReference>
<dbReference type="Proteomes" id="UP000002640">
    <property type="component" value="Unassembled WGS sequence"/>
</dbReference>
<dbReference type="SUPFAM" id="SSF52540">
    <property type="entry name" value="P-loop containing nucleoside triphosphate hydrolases"/>
    <property type="match status" value="1"/>
</dbReference>
<protein>
    <recommendedName>
        <fullName evidence="5">Helicase ATP-binding domain-containing protein</fullName>
    </recommendedName>
</protein>
<dbReference type="GO" id="GO:0004386">
    <property type="term" value="F:helicase activity"/>
    <property type="evidence" value="ECO:0007669"/>
    <property type="project" value="UniProtKB-KW"/>
</dbReference>
<evidence type="ECO:0000256" key="3">
    <source>
        <dbReference type="ARBA" id="ARBA00022806"/>
    </source>
</evidence>
<dbReference type="RefSeq" id="XP_009533152.1">
    <property type="nucleotide sequence ID" value="XM_009534857.1"/>
</dbReference>
<gene>
    <name evidence="6" type="ORF">PHYSODRAFT_520393</name>
</gene>
<reference evidence="6 7" key="1">
    <citation type="journal article" date="2006" name="Science">
        <title>Phytophthora genome sequences uncover evolutionary origins and mechanisms of pathogenesis.</title>
        <authorList>
            <person name="Tyler B.M."/>
            <person name="Tripathy S."/>
            <person name="Zhang X."/>
            <person name="Dehal P."/>
            <person name="Jiang R.H."/>
            <person name="Aerts A."/>
            <person name="Arredondo F.D."/>
            <person name="Baxter L."/>
            <person name="Bensasson D."/>
            <person name="Beynon J.L."/>
            <person name="Chapman J."/>
            <person name="Damasceno C.M."/>
            <person name="Dorrance A.E."/>
            <person name="Dou D."/>
            <person name="Dickerman A.W."/>
            <person name="Dubchak I.L."/>
            <person name="Garbelotto M."/>
            <person name="Gijzen M."/>
            <person name="Gordon S.G."/>
            <person name="Govers F."/>
            <person name="Grunwald N.J."/>
            <person name="Huang W."/>
            <person name="Ivors K.L."/>
            <person name="Jones R.W."/>
            <person name="Kamoun S."/>
            <person name="Krampis K."/>
            <person name="Lamour K.H."/>
            <person name="Lee M.K."/>
            <person name="McDonald W.H."/>
            <person name="Medina M."/>
            <person name="Meijer H.J."/>
            <person name="Nordberg E.K."/>
            <person name="Maclean D.J."/>
            <person name="Ospina-Giraldo M.D."/>
            <person name="Morris P.F."/>
            <person name="Phuntumart V."/>
            <person name="Putnam N.H."/>
            <person name="Rash S."/>
            <person name="Rose J.K."/>
            <person name="Sakihama Y."/>
            <person name="Salamov A.A."/>
            <person name="Savidor A."/>
            <person name="Scheuring C.F."/>
            <person name="Smith B.M."/>
            <person name="Sobral B.W."/>
            <person name="Terry A."/>
            <person name="Torto-Alalibo T.A."/>
            <person name="Win J."/>
            <person name="Xu Z."/>
            <person name="Zhang H."/>
            <person name="Grigoriev I.V."/>
            <person name="Rokhsar D.S."/>
            <person name="Boore J.L."/>
        </authorList>
    </citation>
    <scope>NUCLEOTIDE SEQUENCE [LARGE SCALE GENOMIC DNA]</scope>
    <source>
        <strain evidence="6 7">P6497</strain>
    </source>
</reference>
<organism evidence="6 7">
    <name type="scientific">Phytophthora sojae (strain P6497)</name>
    <name type="common">Soybean stem and root rot agent</name>
    <name type="synonym">Phytophthora megasperma f. sp. glycines</name>
    <dbReference type="NCBI Taxonomy" id="1094619"/>
    <lineage>
        <taxon>Eukaryota</taxon>
        <taxon>Sar</taxon>
        <taxon>Stramenopiles</taxon>
        <taxon>Oomycota</taxon>
        <taxon>Peronosporomycetes</taxon>
        <taxon>Peronosporales</taxon>
        <taxon>Peronosporaceae</taxon>
        <taxon>Phytophthora</taxon>
    </lineage>
</organism>
<name>G4ZZR1_PHYSP</name>
<dbReference type="CDD" id="cd17917">
    <property type="entry name" value="DEXHc_RHA-like"/>
    <property type="match status" value="1"/>
</dbReference>
<dbReference type="KEGG" id="psoj:PHYSODRAFT_520393"/>
<dbReference type="SMR" id="G4ZZR1"/>
<dbReference type="GeneID" id="20660282"/>
<sequence>MYEVKPKVVEALKRNQVVIMTADTGSGKSTQLPQIILDNVLPPGETRRIAVLEPRRLNAISLSRRVAEERGLPPGHEVGYTIGRGESNVTSTTRIEFMTHGLFVQIARNCDQLLSKYCAAVVDEAHERSVDVDLSLALLKRAL</sequence>
<feature type="non-terminal residue" evidence="6">
    <location>
        <position position="143"/>
    </location>
</feature>
<dbReference type="GO" id="GO:0016787">
    <property type="term" value="F:hydrolase activity"/>
    <property type="evidence" value="ECO:0007669"/>
    <property type="project" value="UniProtKB-KW"/>
</dbReference>
<dbReference type="STRING" id="1094619.G4ZZR1"/>
<dbReference type="GO" id="GO:0005524">
    <property type="term" value="F:ATP binding"/>
    <property type="evidence" value="ECO:0007669"/>
    <property type="project" value="UniProtKB-KW"/>
</dbReference>
<dbReference type="GO" id="GO:0003723">
    <property type="term" value="F:RNA binding"/>
    <property type="evidence" value="ECO:0007669"/>
    <property type="project" value="TreeGrafter"/>
</dbReference>
<evidence type="ECO:0000313" key="6">
    <source>
        <dbReference type="EMBL" id="EGZ10407.1"/>
    </source>
</evidence>
<feature type="domain" description="Helicase ATP-binding" evidence="5">
    <location>
        <begin position="9"/>
        <end position="143"/>
    </location>
</feature>
<accession>G4ZZR1</accession>
<proteinExistence type="predicted"/>
<keyword evidence="3" id="KW-0347">Helicase</keyword>